<dbReference type="PRINTS" id="PR00598">
    <property type="entry name" value="HTHMARR"/>
</dbReference>
<evidence type="ECO:0000313" key="6">
    <source>
        <dbReference type="Proteomes" id="UP000469325"/>
    </source>
</evidence>
<protein>
    <submittedName>
        <fullName evidence="5">MarR family transcriptional regulator</fullName>
    </submittedName>
</protein>
<evidence type="ECO:0000313" key="5">
    <source>
        <dbReference type="EMBL" id="MST72372.1"/>
    </source>
</evidence>
<dbReference type="PROSITE" id="PS50995">
    <property type="entry name" value="HTH_MARR_2"/>
    <property type="match status" value="1"/>
</dbReference>
<keyword evidence="3" id="KW-0804">Transcription</keyword>
<dbReference type="Proteomes" id="UP000469325">
    <property type="component" value="Unassembled WGS sequence"/>
</dbReference>
<name>A0A6N7XA07_9ACTN</name>
<dbReference type="EMBL" id="VUNC01000002">
    <property type="protein sequence ID" value="MST72372.1"/>
    <property type="molecule type" value="Genomic_DNA"/>
</dbReference>
<evidence type="ECO:0000256" key="1">
    <source>
        <dbReference type="ARBA" id="ARBA00023015"/>
    </source>
</evidence>
<dbReference type="PANTHER" id="PTHR42756:SF1">
    <property type="entry name" value="TRANSCRIPTIONAL REPRESSOR OF EMRAB OPERON"/>
    <property type="match status" value="1"/>
</dbReference>
<dbReference type="AlphaFoldDB" id="A0A6N7XA07"/>
<dbReference type="GO" id="GO:0003677">
    <property type="term" value="F:DNA binding"/>
    <property type="evidence" value="ECO:0007669"/>
    <property type="project" value="UniProtKB-KW"/>
</dbReference>
<dbReference type="PANTHER" id="PTHR42756">
    <property type="entry name" value="TRANSCRIPTIONAL REGULATOR, MARR"/>
    <property type="match status" value="1"/>
</dbReference>
<dbReference type="Pfam" id="PF12802">
    <property type="entry name" value="MarR_2"/>
    <property type="match status" value="1"/>
</dbReference>
<dbReference type="InterPro" id="IPR036388">
    <property type="entry name" value="WH-like_DNA-bd_sf"/>
</dbReference>
<dbReference type="RefSeq" id="WP_154434368.1">
    <property type="nucleotide sequence ID" value="NZ_VUNC01000002.1"/>
</dbReference>
<gene>
    <name evidence="5" type="ORF">FYJ68_04515</name>
</gene>
<keyword evidence="6" id="KW-1185">Reference proteome</keyword>
<keyword evidence="1" id="KW-0805">Transcription regulation</keyword>
<dbReference type="GO" id="GO:0003700">
    <property type="term" value="F:DNA-binding transcription factor activity"/>
    <property type="evidence" value="ECO:0007669"/>
    <property type="project" value="InterPro"/>
</dbReference>
<keyword evidence="2" id="KW-0238">DNA-binding</keyword>
<evidence type="ECO:0000256" key="3">
    <source>
        <dbReference type="ARBA" id="ARBA00023163"/>
    </source>
</evidence>
<comment type="caution">
    <text evidence="5">The sequence shown here is derived from an EMBL/GenBank/DDBJ whole genome shotgun (WGS) entry which is preliminary data.</text>
</comment>
<feature type="domain" description="HTH marR-type" evidence="4">
    <location>
        <begin position="1"/>
        <end position="141"/>
    </location>
</feature>
<evidence type="ECO:0000259" key="4">
    <source>
        <dbReference type="PROSITE" id="PS50995"/>
    </source>
</evidence>
<dbReference type="SUPFAM" id="SSF46785">
    <property type="entry name" value="Winged helix' DNA-binding domain"/>
    <property type="match status" value="1"/>
</dbReference>
<accession>A0A6N7XA07</accession>
<dbReference type="InterPro" id="IPR000835">
    <property type="entry name" value="HTH_MarR-typ"/>
</dbReference>
<reference evidence="5 6" key="1">
    <citation type="submission" date="2019-08" db="EMBL/GenBank/DDBJ databases">
        <title>In-depth cultivation of the pig gut microbiome towards novel bacterial diversity and tailored functional studies.</title>
        <authorList>
            <person name="Wylensek D."/>
            <person name="Hitch T.C.A."/>
            <person name="Clavel T."/>
        </authorList>
    </citation>
    <scope>NUCLEOTIDE SEQUENCE [LARGE SCALE GENOMIC DNA]</scope>
    <source>
        <strain evidence="5 6">CA-Schmier-601-WT-1</strain>
    </source>
</reference>
<evidence type="ECO:0000256" key="2">
    <source>
        <dbReference type="ARBA" id="ARBA00023125"/>
    </source>
</evidence>
<sequence>MNDRFENFVGVVYALNKEVQRIKSEKMGSLGLRGTDTMVLYYLGQSDAGFSEAELARLIHQDRAAVTRTVAKLEREGLVHRAPGGETGAGRYRAPVRLTELGQGIALEMDQIIDDVVRQASADLSPDERSRLYGWLAQILSRLEEIRG</sequence>
<proteinExistence type="predicted"/>
<organism evidence="5 6">
    <name type="scientific">Olsenella porci</name>
    <dbReference type="NCBI Taxonomy" id="2652279"/>
    <lineage>
        <taxon>Bacteria</taxon>
        <taxon>Bacillati</taxon>
        <taxon>Actinomycetota</taxon>
        <taxon>Coriobacteriia</taxon>
        <taxon>Coriobacteriales</taxon>
        <taxon>Atopobiaceae</taxon>
        <taxon>Olsenella</taxon>
    </lineage>
</organism>
<dbReference type="Gene3D" id="1.10.10.10">
    <property type="entry name" value="Winged helix-like DNA-binding domain superfamily/Winged helix DNA-binding domain"/>
    <property type="match status" value="1"/>
</dbReference>
<dbReference type="InterPro" id="IPR036390">
    <property type="entry name" value="WH_DNA-bd_sf"/>
</dbReference>
<dbReference type="SMART" id="SM00347">
    <property type="entry name" value="HTH_MARR"/>
    <property type="match status" value="1"/>
</dbReference>